<keyword evidence="3" id="KW-1003">Cell membrane</keyword>
<dbReference type="SUPFAM" id="SSF52058">
    <property type="entry name" value="L domain-like"/>
    <property type="match status" value="1"/>
</dbReference>
<accession>A0A1Y2CGI8</accession>
<dbReference type="InterPro" id="IPR001611">
    <property type="entry name" value="Leu-rich_rpt"/>
</dbReference>
<comment type="subcellular location">
    <subcellularLocation>
        <location evidence="1">Cell membrane</location>
    </subcellularLocation>
    <subcellularLocation>
        <location evidence="10">Endomembrane system</location>
        <topology evidence="10">Single-pass membrane protein</topology>
    </subcellularLocation>
</comment>
<dbReference type="Proteomes" id="UP000193642">
    <property type="component" value="Unassembled WGS sequence"/>
</dbReference>
<evidence type="ECO:0000256" key="8">
    <source>
        <dbReference type="ARBA" id="ARBA00022989"/>
    </source>
</evidence>
<dbReference type="GO" id="GO:0012505">
    <property type="term" value="C:endomembrane system"/>
    <property type="evidence" value="ECO:0007669"/>
    <property type="project" value="UniProtKB-SubCell"/>
</dbReference>
<dbReference type="PANTHER" id="PTHR48062">
    <property type="entry name" value="RECEPTOR-LIKE PROTEIN 14"/>
    <property type="match status" value="1"/>
</dbReference>
<evidence type="ECO:0000256" key="10">
    <source>
        <dbReference type="ARBA" id="ARBA00037847"/>
    </source>
</evidence>
<evidence type="ECO:0000313" key="12">
    <source>
        <dbReference type="Proteomes" id="UP000193642"/>
    </source>
</evidence>
<name>A0A1Y2CGI8_9FUNG</name>
<dbReference type="OrthoDB" id="2143279at2759"/>
<keyword evidence="12" id="KW-1185">Reference proteome</keyword>
<comment type="similarity">
    <text evidence="2">Belongs to the RLP family.</text>
</comment>
<dbReference type="GO" id="GO:0005886">
    <property type="term" value="C:plasma membrane"/>
    <property type="evidence" value="ECO:0007669"/>
    <property type="project" value="UniProtKB-SubCell"/>
</dbReference>
<evidence type="ECO:0000256" key="7">
    <source>
        <dbReference type="ARBA" id="ARBA00022737"/>
    </source>
</evidence>
<comment type="caution">
    <text evidence="11">The sequence shown here is derived from an EMBL/GenBank/DDBJ whole genome shotgun (WGS) entry which is preliminary data.</text>
</comment>
<evidence type="ECO:0000256" key="2">
    <source>
        <dbReference type="ARBA" id="ARBA00009592"/>
    </source>
</evidence>
<evidence type="ECO:0000256" key="6">
    <source>
        <dbReference type="ARBA" id="ARBA00022729"/>
    </source>
</evidence>
<keyword evidence="5" id="KW-0812">Transmembrane</keyword>
<keyword evidence="8" id="KW-1133">Transmembrane helix</keyword>
<organism evidence="11 12">
    <name type="scientific">Rhizoclosmatium globosum</name>
    <dbReference type="NCBI Taxonomy" id="329046"/>
    <lineage>
        <taxon>Eukaryota</taxon>
        <taxon>Fungi</taxon>
        <taxon>Fungi incertae sedis</taxon>
        <taxon>Chytridiomycota</taxon>
        <taxon>Chytridiomycota incertae sedis</taxon>
        <taxon>Chytridiomycetes</taxon>
        <taxon>Chytridiales</taxon>
        <taxon>Chytriomycetaceae</taxon>
        <taxon>Rhizoclosmatium</taxon>
    </lineage>
</organism>
<keyword evidence="4" id="KW-0433">Leucine-rich repeat</keyword>
<gene>
    <name evidence="11" type="ORF">BCR33DRAFT_160812</name>
</gene>
<dbReference type="EMBL" id="MCGO01000018">
    <property type="protein sequence ID" value="ORY46122.1"/>
    <property type="molecule type" value="Genomic_DNA"/>
</dbReference>
<evidence type="ECO:0000313" key="11">
    <source>
        <dbReference type="EMBL" id="ORY46122.1"/>
    </source>
</evidence>
<keyword evidence="7" id="KW-0677">Repeat</keyword>
<keyword evidence="9" id="KW-0472">Membrane</keyword>
<dbReference type="InterPro" id="IPR051502">
    <property type="entry name" value="RLP_Defense_Trigger"/>
</dbReference>
<proteinExistence type="inferred from homology"/>
<dbReference type="InterPro" id="IPR032675">
    <property type="entry name" value="LRR_dom_sf"/>
</dbReference>
<sequence length="390" mass="42224">MTSYLTATQTTTSFTMTPLSSTTQVPTSILRTTSLYMGSTSHMTSSVLRPSPISLSASSSIKAATTVPESPTTSTTVQTVPSPSIMMTPIVKDSQKAVTIQIERPADYPECKILVNSFPSVQYPFDCSSIDPNGKYDISKLKIQRRQRNVKGSRDESKYVLFENFRVKEIVLPRLGLSQIIPASIYGLGSLNILDLSGNQITGGIPTTVGLLTNLKRLKLAGNAITGSIPPQLGKLANLQLMDLSSNQLTGGIPPQLSQLSNLQSITLADNQISGVIPPVLAAAIAAKGASLNVGTNCLSGSANQRTACNRKKPDCRAISLDDGYADSRWTPLWNALAVSENDMNAFDNAVNTLGFAHFGVREYEFQAFRYYAARRVWCMLKHPEYVYLG</sequence>
<dbReference type="Pfam" id="PF13855">
    <property type="entry name" value="LRR_8"/>
    <property type="match status" value="1"/>
</dbReference>
<dbReference type="STRING" id="329046.A0A1Y2CGI8"/>
<dbReference type="Pfam" id="PF00560">
    <property type="entry name" value="LRR_1"/>
    <property type="match status" value="1"/>
</dbReference>
<dbReference type="PANTHER" id="PTHR48062:SF52">
    <property type="entry name" value="RECEPTOR-LIKE PROTEIN 8-RELATED"/>
    <property type="match status" value="1"/>
</dbReference>
<dbReference type="Gene3D" id="3.80.10.10">
    <property type="entry name" value="Ribonuclease Inhibitor"/>
    <property type="match status" value="1"/>
</dbReference>
<evidence type="ECO:0000256" key="5">
    <source>
        <dbReference type="ARBA" id="ARBA00022692"/>
    </source>
</evidence>
<protein>
    <submittedName>
        <fullName evidence="11">L domain-like protein</fullName>
    </submittedName>
</protein>
<evidence type="ECO:0000256" key="1">
    <source>
        <dbReference type="ARBA" id="ARBA00004236"/>
    </source>
</evidence>
<evidence type="ECO:0000256" key="9">
    <source>
        <dbReference type="ARBA" id="ARBA00023136"/>
    </source>
</evidence>
<dbReference type="AlphaFoldDB" id="A0A1Y2CGI8"/>
<dbReference type="PRINTS" id="PR00019">
    <property type="entry name" value="LEURICHRPT"/>
</dbReference>
<evidence type="ECO:0000256" key="3">
    <source>
        <dbReference type="ARBA" id="ARBA00022475"/>
    </source>
</evidence>
<reference evidence="11 12" key="1">
    <citation type="submission" date="2016-07" db="EMBL/GenBank/DDBJ databases">
        <title>Pervasive Adenine N6-methylation of Active Genes in Fungi.</title>
        <authorList>
            <consortium name="DOE Joint Genome Institute"/>
            <person name="Mondo S.J."/>
            <person name="Dannebaum R.O."/>
            <person name="Kuo R.C."/>
            <person name="Labutti K."/>
            <person name="Haridas S."/>
            <person name="Kuo A."/>
            <person name="Salamov A."/>
            <person name="Ahrendt S.R."/>
            <person name="Lipzen A."/>
            <person name="Sullivan W."/>
            <person name="Andreopoulos W.B."/>
            <person name="Clum A."/>
            <person name="Lindquist E."/>
            <person name="Daum C."/>
            <person name="Ramamoorthy G.K."/>
            <person name="Gryganskyi A."/>
            <person name="Culley D."/>
            <person name="Magnuson J.K."/>
            <person name="James T.Y."/>
            <person name="O'Malley M.A."/>
            <person name="Stajich J.E."/>
            <person name="Spatafora J.W."/>
            <person name="Visel A."/>
            <person name="Grigoriev I.V."/>
        </authorList>
    </citation>
    <scope>NUCLEOTIDE SEQUENCE [LARGE SCALE GENOMIC DNA]</scope>
    <source>
        <strain evidence="11 12">JEL800</strain>
    </source>
</reference>
<keyword evidence="6" id="KW-0732">Signal</keyword>
<dbReference type="FunFam" id="3.80.10.10:FF:000383">
    <property type="entry name" value="Leucine-rich repeat receptor protein kinase EMS1"/>
    <property type="match status" value="1"/>
</dbReference>
<evidence type="ECO:0000256" key="4">
    <source>
        <dbReference type="ARBA" id="ARBA00022614"/>
    </source>
</evidence>